<evidence type="ECO:0000256" key="7">
    <source>
        <dbReference type="ARBA" id="ARBA00023157"/>
    </source>
</evidence>
<name>A0A937EKJ0_9ACTN</name>
<feature type="domain" description="Peptidase S1" evidence="12">
    <location>
        <begin position="299"/>
        <end position="369"/>
    </location>
</feature>
<keyword evidence="6" id="KW-0865">Zymogen</keyword>
<dbReference type="GO" id="GO:0004252">
    <property type="term" value="F:serine-type endopeptidase activity"/>
    <property type="evidence" value="ECO:0007669"/>
    <property type="project" value="InterPro"/>
</dbReference>
<dbReference type="Pfam" id="PF02983">
    <property type="entry name" value="Pro_Al_protease"/>
    <property type="match status" value="1"/>
</dbReference>
<keyword evidence="5" id="KW-0720">Serine protease</keyword>
<evidence type="ECO:0000256" key="1">
    <source>
        <dbReference type="ARBA" id="ARBA00007664"/>
    </source>
</evidence>
<dbReference type="PIRSF" id="PIRSF001134">
    <property type="entry name" value="Streptogrisin"/>
    <property type="match status" value="1"/>
</dbReference>
<dbReference type="GO" id="GO:0006508">
    <property type="term" value="P:proteolysis"/>
    <property type="evidence" value="ECO:0007669"/>
    <property type="project" value="UniProtKB-KW"/>
</dbReference>
<accession>A0A937EKJ0</accession>
<evidence type="ECO:0000256" key="4">
    <source>
        <dbReference type="ARBA" id="ARBA00022801"/>
    </source>
</evidence>
<dbReference type="InterPro" id="IPR035070">
    <property type="entry name" value="Streptogrisin_prodomain"/>
</dbReference>
<dbReference type="Pfam" id="PF00089">
    <property type="entry name" value="Trypsin"/>
    <property type="match status" value="1"/>
</dbReference>
<dbReference type="InterPro" id="IPR009003">
    <property type="entry name" value="Peptidase_S1_PA"/>
</dbReference>
<feature type="disulfide bond" evidence="9">
    <location>
        <begin position="217"/>
        <end position="238"/>
    </location>
</feature>
<comment type="caution">
    <text evidence="14">The sequence shown here is derived from an EMBL/GenBank/DDBJ whole genome shotgun (WGS) entry which is preliminary data.</text>
</comment>
<evidence type="ECO:0000256" key="9">
    <source>
        <dbReference type="PIRSR" id="PIRSR001134-2"/>
    </source>
</evidence>
<evidence type="ECO:0000256" key="5">
    <source>
        <dbReference type="ARBA" id="ARBA00022825"/>
    </source>
</evidence>
<feature type="signal peptide" evidence="11">
    <location>
        <begin position="1"/>
        <end position="32"/>
    </location>
</feature>
<evidence type="ECO:0000256" key="6">
    <source>
        <dbReference type="ARBA" id="ARBA00023145"/>
    </source>
</evidence>
<keyword evidence="3 11" id="KW-0732">Signal</keyword>
<dbReference type="PRINTS" id="PR00861">
    <property type="entry name" value="ALYTICPTASE"/>
</dbReference>
<evidence type="ECO:0000256" key="8">
    <source>
        <dbReference type="PIRSR" id="PIRSR001134-1"/>
    </source>
</evidence>
<feature type="active site" description="Charge relay system" evidence="8">
    <location>
        <position position="264"/>
    </location>
</feature>
<dbReference type="GO" id="GO:0005576">
    <property type="term" value="C:extracellular region"/>
    <property type="evidence" value="ECO:0007669"/>
    <property type="project" value="InterPro"/>
</dbReference>
<evidence type="ECO:0000256" key="2">
    <source>
        <dbReference type="ARBA" id="ARBA00022670"/>
    </source>
</evidence>
<keyword evidence="7 9" id="KW-1015">Disulfide bond</keyword>
<sequence>MRKPFRHSNSARSLLALLLAGLALIPQPSASAEPPPEPEGHEVRTAPIDELSRGLGLDRAAVRRLLADEEAAAATQRRLVPRLGSSYGGSWYDRKTRRLTVAVTDPALSRPVSEAGARVKVVKHSRATLAAVQTELDDRARRDPSAAAGLAGWHVDEPTNTVVVDAVEGRPAGAVLKAARAHGAAVRVKSVADDLPRLSAAYLDGGETIIMPNLSTCSVGFNARMYTNSPVMITAGHCADGGGPVVGFNGRGIGPWWFADRTYDWGVTAVDTTQWEQGPWISRHTPDDSVYLVHGSFQAPVGTSVCKSGITTKVTCGIIRWRNETVPLDNGKILYGMTRNTTCQEPGDSGGPYFSGGQAQGVATAARYRRDNDHSPWLCLSKYGLENVSWYQEINYILGYTGARLLVD</sequence>
<dbReference type="SUPFAM" id="SSF50494">
    <property type="entry name" value="Trypsin-like serine proteases"/>
    <property type="match status" value="1"/>
</dbReference>
<dbReference type="AlphaFoldDB" id="A0A937EKJ0"/>
<evidence type="ECO:0000259" key="13">
    <source>
        <dbReference type="Pfam" id="PF02983"/>
    </source>
</evidence>
<dbReference type="InterPro" id="IPR001316">
    <property type="entry name" value="Pept_S1A_streptogrisin"/>
</dbReference>
<organism evidence="14 15">
    <name type="scientific">Streptomyces actinomycinicus</name>
    <dbReference type="NCBI Taxonomy" id="1695166"/>
    <lineage>
        <taxon>Bacteria</taxon>
        <taxon>Bacillati</taxon>
        <taxon>Actinomycetota</taxon>
        <taxon>Actinomycetes</taxon>
        <taxon>Kitasatosporales</taxon>
        <taxon>Streptomycetaceae</taxon>
        <taxon>Streptomyces</taxon>
    </lineage>
</organism>
<feature type="active site" description="Charge relay system" evidence="8">
    <location>
        <position position="237"/>
    </location>
</feature>
<evidence type="ECO:0000256" key="3">
    <source>
        <dbReference type="ARBA" id="ARBA00022729"/>
    </source>
</evidence>
<dbReference type="InterPro" id="IPR001254">
    <property type="entry name" value="Trypsin_dom"/>
</dbReference>
<feature type="disulfide bond" evidence="9">
    <location>
        <begin position="306"/>
        <end position="316"/>
    </location>
</feature>
<feature type="disulfide bond" evidence="9">
    <location>
        <begin position="343"/>
        <end position="379"/>
    </location>
</feature>
<gene>
    <name evidence="14" type="ORF">JK359_17545</name>
</gene>
<dbReference type="InterPro" id="IPR004236">
    <property type="entry name" value="Pept_S1_alpha_lytic"/>
</dbReference>
<dbReference type="EMBL" id="JAERRK010000007">
    <property type="protein sequence ID" value="MBL1083750.1"/>
    <property type="molecule type" value="Genomic_DNA"/>
</dbReference>
<reference evidence="14" key="1">
    <citation type="submission" date="2021-01" db="EMBL/GenBank/DDBJ databases">
        <title>WGS of actinomycetes isolated from Thailand.</title>
        <authorList>
            <person name="Thawai C."/>
        </authorList>
    </citation>
    <scope>NUCLEOTIDE SEQUENCE</scope>
    <source>
        <strain evidence="14">RCU-197</strain>
    </source>
</reference>
<evidence type="ECO:0000313" key="14">
    <source>
        <dbReference type="EMBL" id="MBL1083750.1"/>
    </source>
</evidence>
<dbReference type="Gene3D" id="2.40.10.10">
    <property type="entry name" value="Trypsin-like serine proteases"/>
    <property type="match status" value="2"/>
</dbReference>
<dbReference type="RefSeq" id="WP_201836573.1">
    <property type="nucleotide sequence ID" value="NZ_JAERRK010000007.1"/>
</dbReference>
<comment type="similarity">
    <text evidence="1">Belongs to the peptidase S1 family.</text>
</comment>
<evidence type="ECO:0000313" key="15">
    <source>
        <dbReference type="Proteomes" id="UP000661858"/>
    </source>
</evidence>
<dbReference type="CDD" id="cd21112">
    <property type="entry name" value="alphaLP-like"/>
    <property type="match status" value="1"/>
</dbReference>
<evidence type="ECO:0000256" key="11">
    <source>
        <dbReference type="SAM" id="SignalP"/>
    </source>
</evidence>
<keyword evidence="4" id="KW-0378">Hydrolase</keyword>
<protein>
    <submittedName>
        <fullName evidence="14">S1 family peptidase</fullName>
    </submittedName>
</protein>
<feature type="domain" description="Peptidase S1A alpha-lytic prodomain" evidence="13">
    <location>
        <begin position="124"/>
        <end position="180"/>
    </location>
</feature>
<evidence type="ECO:0000259" key="12">
    <source>
        <dbReference type="Pfam" id="PF00089"/>
    </source>
</evidence>
<evidence type="ECO:0000256" key="10">
    <source>
        <dbReference type="SAM" id="MobiDB-lite"/>
    </source>
</evidence>
<feature type="active site" description="Charge relay system" evidence="8">
    <location>
        <position position="349"/>
    </location>
</feature>
<dbReference type="Gene3D" id="3.30.300.50">
    <property type="match status" value="2"/>
</dbReference>
<keyword evidence="2" id="KW-0645">Protease</keyword>
<keyword evidence="15" id="KW-1185">Reference proteome</keyword>
<proteinExistence type="inferred from homology"/>
<feature type="chain" id="PRO_5037704840" evidence="11">
    <location>
        <begin position="33"/>
        <end position="408"/>
    </location>
</feature>
<feature type="region of interest" description="Disordered" evidence="10">
    <location>
        <begin position="28"/>
        <end position="50"/>
    </location>
</feature>
<dbReference type="InterPro" id="IPR043504">
    <property type="entry name" value="Peptidase_S1_PA_chymotrypsin"/>
</dbReference>
<dbReference type="Proteomes" id="UP000661858">
    <property type="component" value="Unassembled WGS sequence"/>
</dbReference>